<dbReference type="InterPro" id="IPR002557">
    <property type="entry name" value="Chitin-bd_dom"/>
</dbReference>
<feature type="signal peptide" evidence="1">
    <location>
        <begin position="1"/>
        <end position="20"/>
    </location>
</feature>
<evidence type="ECO:0000256" key="1">
    <source>
        <dbReference type="SAM" id="SignalP"/>
    </source>
</evidence>
<evidence type="ECO:0000313" key="4">
    <source>
        <dbReference type="Proteomes" id="UP001286313"/>
    </source>
</evidence>
<dbReference type="Proteomes" id="UP001286313">
    <property type="component" value="Unassembled WGS sequence"/>
</dbReference>
<feature type="chain" id="PRO_5041943388" description="Chitin-binding type-2 domain-containing protein" evidence="1">
    <location>
        <begin position="21"/>
        <end position="149"/>
    </location>
</feature>
<organism evidence="3 4">
    <name type="scientific">Petrolisthes cinctipes</name>
    <name type="common">Flat porcelain crab</name>
    <dbReference type="NCBI Taxonomy" id="88211"/>
    <lineage>
        <taxon>Eukaryota</taxon>
        <taxon>Metazoa</taxon>
        <taxon>Ecdysozoa</taxon>
        <taxon>Arthropoda</taxon>
        <taxon>Crustacea</taxon>
        <taxon>Multicrustacea</taxon>
        <taxon>Malacostraca</taxon>
        <taxon>Eumalacostraca</taxon>
        <taxon>Eucarida</taxon>
        <taxon>Decapoda</taxon>
        <taxon>Pleocyemata</taxon>
        <taxon>Anomura</taxon>
        <taxon>Galatheoidea</taxon>
        <taxon>Porcellanidae</taxon>
        <taxon>Petrolisthes</taxon>
    </lineage>
</organism>
<reference evidence="3" key="1">
    <citation type="submission" date="2023-10" db="EMBL/GenBank/DDBJ databases">
        <title>Genome assemblies of two species of porcelain crab, Petrolisthes cinctipes and Petrolisthes manimaculis (Anomura: Porcellanidae).</title>
        <authorList>
            <person name="Angst P."/>
        </authorList>
    </citation>
    <scope>NUCLEOTIDE SEQUENCE</scope>
    <source>
        <strain evidence="3">PB745_01</strain>
        <tissue evidence="3">Gill</tissue>
    </source>
</reference>
<dbReference type="AlphaFoldDB" id="A0AAE1BE05"/>
<keyword evidence="4" id="KW-1185">Reference proteome</keyword>
<dbReference type="PROSITE" id="PS50940">
    <property type="entry name" value="CHIT_BIND_II"/>
    <property type="match status" value="1"/>
</dbReference>
<evidence type="ECO:0000259" key="2">
    <source>
        <dbReference type="PROSITE" id="PS50940"/>
    </source>
</evidence>
<name>A0AAE1BE05_PETCI</name>
<dbReference type="SMART" id="SM00494">
    <property type="entry name" value="ChtBD2"/>
    <property type="match status" value="1"/>
</dbReference>
<dbReference type="EMBL" id="JAWQEG010009268">
    <property type="protein sequence ID" value="KAK3848916.1"/>
    <property type="molecule type" value="Genomic_DNA"/>
</dbReference>
<evidence type="ECO:0000313" key="3">
    <source>
        <dbReference type="EMBL" id="KAK3848916.1"/>
    </source>
</evidence>
<feature type="domain" description="Chitin-binding type-2" evidence="2">
    <location>
        <begin position="61"/>
        <end position="129"/>
    </location>
</feature>
<protein>
    <recommendedName>
        <fullName evidence="2">Chitin-binding type-2 domain-containing protein</fullName>
    </recommendedName>
</protein>
<dbReference type="Pfam" id="PF01607">
    <property type="entry name" value="CBM_14"/>
    <property type="match status" value="1"/>
</dbReference>
<dbReference type="InterPro" id="IPR036508">
    <property type="entry name" value="Chitin-bd_dom_sf"/>
</dbReference>
<accession>A0AAE1BE05</accession>
<gene>
    <name evidence="3" type="ORF">Pcinc_044312</name>
</gene>
<dbReference type="GO" id="GO:0005576">
    <property type="term" value="C:extracellular region"/>
    <property type="evidence" value="ECO:0007669"/>
    <property type="project" value="InterPro"/>
</dbReference>
<comment type="caution">
    <text evidence="3">The sequence shown here is derived from an EMBL/GenBank/DDBJ whole genome shotgun (WGS) entry which is preliminary data.</text>
</comment>
<proteinExistence type="predicted"/>
<dbReference type="GO" id="GO:0008061">
    <property type="term" value="F:chitin binding"/>
    <property type="evidence" value="ECO:0007669"/>
    <property type="project" value="InterPro"/>
</dbReference>
<dbReference type="SUPFAM" id="SSF57625">
    <property type="entry name" value="Invertebrate chitin-binding proteins"/>
    <property type="match status" value="1"/>
</dbReference>
<dbReference type="Gene3D" id="2.170.140.10">
    <property type="entry name" value="Chitin binding domain"/>
    <property type="match status" value="1"/>
</dbReference>
<keyword evidence="1" id="KW-0732">Signal</keyword>
<sequence>MSRLTSTALLLALVITVVAARVVYVLPDGTEGIVETGTTTTATTPTTDTTATTAATTHLKSFSCENRAQGFYADVTLHCLKFHRCVPVVDKDNTLLYTKQYTFTCGGGTIFNQEKLTCTRPENAAPCTNAAAFFEESNLEFRNIPNQTT</sequence>